<dbReference type="InterPro" id="IPR043128">
    <property type="entry name" value="Rev_trsase/Diguanyl_cyclase"/>
</dbReference>
<evidence type="ECO:0000256" key="1">
    <source>
        <dbReference type="ARBA" id="ARBA00012528"/>
    </source>
</evidence>
<dbReference type="PROSITE" id="PS50887">
    <property type="entry name" value="GGDEF"/>
    <property type="match status" value="1"/>
</dbReference>
<dbReference type="PANTHER" id="PTHR45138:SF9">
    <property type="entry name" value="DIGUANYLATE CYCLASE DGCM-RELATED"/>
    <property type="match status" value="1"/>
</dbReference>
<dbReference type="Gene3D" id="3.30.70.270">
    <property type="match status" value="1"/>
</dbReference>
<sequence length="274" mass="29977">MFKELTPPAWLPELNRWVQRLGPRYALLLFCALVLLMALALSQLLVSLLGYGDRTVAAICAGMAALGVGSLLGAMFLSLHAQLEQSLQQLKRCSDMDALTGVVNRRAFLNLIEREWALARRYETTCALVLLDVDHFKSVNDSFGHRCGDMLLRQIAEASSETLRQGDVLSRFGGGEFMLFLPHTDPLGALDVAERIRERVEGLDFCWNGQCIPVSVSLGVAALQADHGELDQFVNAAELALQAAKESGRNCVRAGDAASSNRPSRPGRPAELKR</sequence>
<gene>
    <name evidence="6" type="ORF">LNV07_12660</name>
</gene>
<dbReference type="SMART" id="SM00267">
    <property type="entry name" value="GGDEF"/>
    <property type="match status" value="1"/>
</dbReference>
<feature type="transmembrane region" description="Helical" evidence="4">
    <location>
        <begin position="25"/>
        <end position="50"/>
    </location>
</feature>
<keyword evidence="4" id="KW-0472">Membrane</keyword>
<reference evidence="6 7" key="1">
    <citation type="submission" date="2021-11" db="EMBL/GenBank/DDBJ databases">
        <authorList>
            <person name="Liang Q."/>
            <person name="Mou H."/>
            <person name="Liu Z."/>
        </authorList>
    </citation>
    <scope>NUCLEOTIDE SEQUENCE [LARGE SCALE GENOMIC DNA]</scope>
    <source>
        <strain evidence="6 7">CHU3</strain>
    </source>
</reference>
<dbReference type="RefSeq" id="WP_263571525.1">
    <property type="nucleotide sequence ID" value="NZ_JAJIRN010000005.1"/>
</dbReference>
<dbReference type="EMBL" id="JAJIRN010000005">
    <property type="protein sequence ID" value="MCV2368933.1"/>
    <property type="molecule type" value="Genomic_DNA"/>
</dbReference>
<evidence type="ECO:0000256" key="2">
    <source>
        <dbReference type="ARBA" id="ARBA00034247"/>
    </source>
</evidence>
<keyword evidence="7" id="KW-1185">Reference proteome</keyword>
<proteinExistence type="predicted"/>
<dbReference type="PANTHER" id="PTHR45138">
    <property type="entry name" value="REGULATORY COMPONENTS OF SENSORY TRANSDUCTION SYSTEM"/>
    <property type="match status" value="1"/>
</dbReference>
<dbReference type="SUPFAM" id="SSF55073">
    <property type="entry name" value="Nucleotide cyclase"/>
    <property type="match status" value="1"/>
</dbReference>
<dbReference type="Pfam" id="PF00990">
    <property type="entry name" value="GGDEF"/>
    <property type="match status" value="1"/>
</dbReference>
<keyword evidence="4" id="KW-1133">Transmembrane helix</keyword>
<accession>A0ABT2YFV7</accession>
<protein>
    <recommendedName>
        <fullName evidence="1">diguanylate cyclase</fullName>
        <ecNumber evidence="1">2.7.7.65</ecNumber>
    </recommendedName>
</protein>
<evidence type="ECO:0000259" key="5">
    <source>
        <dbReference type="PROSITE" id="PS50887"/>
    </source>
</evidence>
<keyword evidence="4" id="KW-0812">Transmembrane</keyword>
<dbReference type="EC" id="2.7.7.65" evidence="1"/>
<dbReference type="CDD" id="cd01949">
    <property type="entry name" value="GGDEF"/>
    <property type="match status" value="1"/>
</dbReference>
<dbReference type="InterPro" id="IPR050469">
    <property type="entry name" value="Diguanylate_Cyclase"/>
</dbReference>
<evidence type="ECO:0000256" key="4">
    <source>
        <dbReference type="SAM" id="Phobius"/>
    </source>
</evidence>
<name>A0ABT2YFV7_9BURK</name>
<feature type="domain" description="GGDEF" evidence="5">
    <location>
        <begin position="124"/>
        <end position="257"/>
    </location>
</feature>
<comment type="catalytic activity">
    <reaction evidence="2">
        <text>2 GTP = 3',3'-c-di-GMP + 2 diphosphate</text>
        <dbReference type="Rhea" id="RHEA:24898"/>
        <dbReference type="ChEBI" id="CHEBI:33019"/>
        <dbReference type="ChEBI" id="CHEBI:37565"/>
        <dbReference type="ChEBI" id="CHEBI:58805"/>
        <dbReference type="EC" id="2.7.7.65"/>
    </reaction>
</comment>
<feature type="transmembrane region" description="Helical" evidence="4">
    <location>
        <begin position="56"/>
        <end position="79"/>
    </location>
</feature>
<evidence type="ECO:0000256" key="3">
    <source>
        <dbReference type="SAM" id="MobiDB-lite"/>
    </source>
</evidence>
<dbReference type="InterPro" id="IPR029787">
    <property type="entry name" value="Nucleotide_cyclase"/>
</dbReference>
<feature type="region of interest" description="Disordered" evidence="3">
    <location>
        <begin position="251"/>
        <end position="274"/>
    </location>
</feature>
<evidence type="ECO:0000313" key="6">
    <source>
        <dbReference type="EMBL" id="MCV2368933.1"/>
    </source>
</evidence>
<dbReference type="Proteomes" id="UP001209701">
    <property type="component" value="Unassembled WGS sequence"/>
</dbReference>
<dbReference type="InterPro" id="IPR000160">
    <property type="entry name" value="GGDEF_dom"/>
</dbReference>
<evidence type="ECO:0000313" key="7">
    <source>
        <dbReference type="Proteomes" id="UP001209701"/>
    </source>
</evidence>
<organism evidence="6 7">
    <name type="scientific">Roseateles oligotrophus</name>
    <dbReference type="NCBI Taxonomy" id="1769250"/>
    <lineage>
        <taxon>Bacteria</taxon>
        <taxon>Pseudomonadati</taxon>
        <taxon>Pseudomonadota</taxon>
        <taxon>Betaproteobacteria</taxon>
        <taxon>Burkholderiales</taxon>
        <taxon>Sphaerotilaceae</taxon>
        <taxon>Roseateles</taxon>
    </lineage>
</organism>
<comment type="caution">
    <text evidence="6">The sequence shown here is derived from an EMBL/GenBank/DDBJ whole genome shotgun (WGS) entry which is preliminary data.</text>
</comment>
<dbReference type="NCBIfam" id="TIGR00254">
    <property type="entry name" value="GGDEF"/>
    <property type="match status" value="1"/>
</dbReference>